<sequence length="29" mass="3387">MLGLTIASQLLTRHLYIQNYRIVVNQQIS</sequence>
<reference evidence="1" key="1">
    <citation type="submission" date="2018-05" db="EMBL/GenBank/DDBJ databases">
        <authorList>
            <person name="Lanie J.A."/>
            <person name="Ng W.-L."/>
            <person name="Kazmierczak K.M."/>
            <person name="Andrzejewski T.M."/>
            <person name="Davidsen T.M."/>
            <person name="Wayne K.J."/>
            <person name="Tettelin H."/>
            <person name="Glass J.I."/>
            <person name="Rusch D."/>
            <person name="Podicherti R."/>
            <person name="Tsui H.-C.T."/>
            <person name="Winkler M.E."/>
        </authorList>
    </citation>
    <scope>NUCLEOTIDE SEQUENCE</scope>
</reference>
<proteinExistence type="predicted"/>
<dbReference type="EMBL" id="UINC01085899">
    <property type="protein sequence ID" value="SVC33854.1"/>
    <property type="molecule type" value="Genomic_DNA"/>
</dbReference>
<gene>
    <name evidence="1" type="ORF">METZ01_LOCUS286708</name>
</gene>
<evidence type="ECO:0000313" key="1">
    <source>
        <dbReference type="EMBL" id="SVC33854.1"/>
    </source>
</evidence>
<accession>A0A382LAD3</accession>
<protein>
    <submittedName>
        <fullName evidence="1">Uncharacterized protein</fullName>
    </submittedName>
</protein>
<organism evidence="1">
    <name type="scientific">marine metagenome</name>
    <dbReference type="NCBI Taxonomy" id="408172"/>
    <lineage>
        <taxon>unclassified sequences</taxon>
        <taxon>metagenomes</taxon>
        <taxon>ecological metagenomes</taxon>
    </lineage>
</organism>
<name>A0A382LAD3_9ZZZZ</name>
<dbReference type="AlphaFoldDB" id="A0A382LAD3"/>